<reference evidence="2" key="1">
    <citation type="submission" date="2021-03" db="EMBL/GenBank/DDBJ databases">
        <title>Draft genome sequence of rust myrtle Austropuccinia psidii MF-1, a brazilian biotype.</title>
        <authorList>
            <person name="Quecine M.C."/>
            <person name="Pachon D.M.R."/>
            <person name="Bonatelli M.L."/>
            <person name="Correr F.H."/>
            <person name="Franceschini L.M."/>
            <person name="Leite T.F."/>
            <person name="Margarido G.R.A."/>
            <person name="Almeida C.A."/>
            <person name="Ferrarezi J.A."/>
            <person name="Labate C.A."/>
        </authorList>
    </citation>
    <scope>NUCLEOTIDE SEQUENCE</scope>
    <source>
        <strain evidence="2">MF-1</strain>
    </source>
</reference>
<protein>
    <submittedName>
        <fullName evidence="2">Uncharacterized protein</fullName>
    </submittedName>
</protein>
<organism evidence="2 3">
    <name type="scientific">Austropuccinia psidii MF-1</name>
    <dbReference type="NCBI Taxonomy" id="1389203"/>
    <lineage>
        <taxon>Eukaryota</taxon>
        <taxon>Fungi</taxon>
        <taxon>Dikarya</taxon>
        <taxon>Basidiomycota</taxon>
        <taxon>Pucciniomycotina</taxon>
        <taxon>Pucciniomycetes</taxon>
        <taxon>Pucciniales</taxon>
        <taxon>Sphaerophragmiaceae</taxon>
        <taxon>Austropuccinia</taxon>
    </lineage>
</organism>
<proteinExistence type="predicted"/>
<evidence type="ECO:0000256" key="1">
    <source>
        <dbReference type="SAM" id="MobiDB-lite"/>
    </source>
</evidence>
<feature type="compositionally biased region" description="Basic and acidic residues" evidence="1">
    <location>
        <begin position="20"/>
        <end position="36"/>
    </location>
</feature>
<evidence type="ECO:0000313" key="2">
    <source>
        <dbReference type="EMBL" id="MBW0486998.1"/>
    </source>
</evidence>
<keyword evidence="3" id="KW-1185">Reference proteome</keyword>
<dbReference type="EMBL" id="AVOT02008913">
    <property type="protein sequence ID" value="MBW0486998.1"/>
    <property type="molecule type" value="Genomic_DNA"/>
</dbReference>
<accession>A0A9Q3H088</accession>
<sequence length="84" mass="9717">MAIENPEKWLSLKLSGINEADKGESPQKKFKMDLKTPEANSSGTAVDYLTSFQEEMEYNSDIENNSMNREPKYHTIQKFTKRKV</sequence>
<dbReference type="AlphaFoldDB" id="A0A9Q3H088"/>
<gene>
    <name evidence="2" type="ORF">O181_026713</name>
</gene>
<comment type="caution">
    <text evidence="2">The sequence shown here is derived from an EMBL/GenBank/DDBJ whole genome shotgun (WGS) entry which is preliminary data.</text>
</comment>
<evidence type="ECO:0000313" key="3">
    <source>
        <dbReference type="Proteomes" id="UP000765509"/>
    </source>
</evidence>
<feature type="region of interest" description="Disordered" evidence="1">
    <location>
        <begin position="20"/>
        <end position="42"/>
    </location>
</feature>
<dbReference type="Proteomes" id="UP000765509">
    <property type="component" value="Unassembled WGS sequence"/>
</dbReference>
<name>A0A9Q3H088_9BASI</name>